<evidence type="ECO:0000313" key="3">
    <source>
        <dbReference type="EMBL" id="OIT35239.1"/>
    </source>
</evidence>
<dbReference type="AlphaFoldDB" id="A0A314L2K0"/>
<reference evidence="3" key="1">
    <citation type="submission" date="2016-11" db="EMBL/GenBank/DDBJ databases">
        <title>The genome of Nicotiana attenuata.</title>
        <authorList>
            <person name="Xu S."/>
            <person name="Brockmoeller T."/>
            <person name="Gaquerel E."/>
            <person name="Navarro A."/>
            <person name="Kuhl H."/>
            <person name="Gase K."/>
            <person name="Ling Z."/>
            <person name="Zhou W."/>
            <person name="Kreitzer C."/>
            <person name="Stanke M."/>
            <person name="Tang H."/>
            <person name="Lyons E."/>
            <person name="Pandey P."/>
            <person name="Pandey S.P."/>
            <person name="Timmermann B."/>
            <person name="Baldwin I.T."/>
        </authorList>
    </citation>
    <scope>NUCLEOTIDE SEQUENCE [LARGE SCALE GENOMIC DNA]</scope>
    <source>
        <strain evidence="3">UT</strain>
    </source>
</reference>
<dbReference type="SUPFAM" id="SSF81383">
    <property type="entry name" value="F-box domain"/>
    <property type="match status" value="1"/>
</dbReference>
<accession>A0A314L2K0</accession>
<feature type="non-terminal residue" evidence="3">
    <location>
        <position position="1"/>
    </location>
</feature>
<dbReference type="PROSITE" id="PS50181">
    <property type="entry name" value="FBOX"/>
    <property type="match status" value="1"/>
</dbReference>
<dbReference type="NCBIfam" id="TIGR01640">
    <property type="entry name" value="F_box_assoc_1"/>
    <property type="match status" value="1"/>
</dbReference>
<feature type="non-terminal residue" evidence="3">
    <location>
        <position position="190"/>
    </location>
</feature>
<dbReference type="EMBL" id="MJEQ01000586">
    <property type="protein sequence ID" value="OIT35239.1"/>
    <property type="molecule type" value="Genomic_DNA"/>
</dbReference>
<feature type="transmembrane region" description="Helical" evidence="1">
    <location>
        <begin position="84"/>
        <end position="117"/>
    </location>
</feature>
<dbReference type="Pfam" id="PF00646">
    <property type="entry name" value="F-box"/>
    <property type="match status" value="1"/>
</dbReference>
<gene>
    <name evidence="3" type="primary">CPR30_10</name>
    <name evidence="3" type="ORF">A4A49_57256</name>
</gene>
<dbReference type="PANTHER" id="PTHR31672:SF13">
    <property type="entry name" value="F-BOX PROTEIN CPR30-LIKE"/>
    <property type="match status" value="1"/>
</dbReference>
<dbReference type="InterPro" id="IPR036047">
    <property type="entry name" value="F-box-like_dom_sf"/>
</dbReference>
<evidence type="ECO:0000259" key="2">
    <source>
        <dbReference type="PROSITE" id="PS50181"/>
    </source>
</evidence>
<dbReference type="InterPro" id="IPR050796">
    <property type="entry name" value="SCF_F-box_component"/>
</dbReference>
<proteinExistence type="predicted"/>
<dbReference type="Gene3D" id="1.20.1280.50">
    <property type="match status" value="1"/>
</dbReference>
<evidence type="ECO:0000256" key="1">
    <source>
        <dbReference type="SAM" id="Phobius"/>
    </source>
</evidence>
<keyword evidence="1" id="KW-1133">Transmembrane helix</keyword>
<dbReference type="InterPro" id="IPR001810">
    <property type="entry name" value="F-box_dom"/>
</dbReference>
<dbReference type="SMART" id="SM00256">
    <property type="entry name" value="FBOX"/>
    <property type="match status" value="1"/>
</dbReference>
<keyword evidence="1" id="KW-0812">Transmembrane</keyword>
<dbReference type="Gramene" id="OIT35239">
    <property type="protein sequence ID" value="OIT35239"/>
    <property type="gene ID" value="A4A49_57256"/>
</dbReference>
<dbReference type="InterPro" id="IPR006527">
    <property type="entry name" value="F-box-assoc_dom_typ1"/>
</dbReference>
<protein>
    <submittedName>
        <fullName evidence="3">F-box protein cpr30</fullName>
    </submittedName>
</protein>
<dbReference type="InterPro" id="IPR017451">
    <property type="entry name" value="F-box-assoc_interact_dom"/>
</dbReference>
<sequence>LSVLPSEILYELLLRLPVKSLLNMRCISKSWFALISCPIFIKTHLKFSTQNQDFRCLFRAFMRIASLLTLALLMQLCIKKNLPIYLYLFNLIFLAMASWVGACEGLFCFFNQFWVLFLWNPTIRKSKKLPFSGLDPHCGQSSSCGFGYIECQDGYKVVDIRGNSHGDVFLNVFKIYSLRSNSWKRIQDYP</sequence>
<feature type="domain" description="F-box" evidence="2">
    <location>
        <begin position="1"/>
        <end position="44"/>
    </location>
</feature>
<feature type="transmembrane region" description="Helical" evidence="1">
    <location>
        <begin position="61"/>
        <end position="78"/>
    </location>
</feature>
<dbReference type="PANTHER" id="PTHR31672">
    <property type="entry name" value="BNACNNG10540D PROTEIN"/>
    <property type="match status" value="1"/>
</dbReference>
<name>A0A314L2K0_NICAT</name>
<dbReference type="Pfam" id="PF07734">
    <property type="entry name" value="FBA_1"/>
    <property type="match status" value="1"/>
</dbReference>
<evidence type="ECO:0000313" key="4">
    <source>
        <dbReference type="Proteomes" id="UP000187609"/>
    </source>
</evidence>
<comment type="caution">
    <text evidence="3">The sequence shown here is derived from an EMBL/GenBank/DDBJ whole genome shotgun (WGS) entry which is preliminary data.</text>
</comment>
<dbReference type="Proteomes" id="UP000187609">
    <property type="component" value="Unassembled WGS sequence"/>
</dbReference>
<organism evidence="3 4">
    <name type="scientific">Nicotiana attenuata</name>
    <name type="common">Coyote tobacco</name>
    <dbReference type="NCBI Taxonomy" id="49451"/>
    <lineage>
        <taxon>Eukaryota</taxon>
        <taxon>Viridiplantae</taxon>
        <taxon>Streptophyta</taxon>
        <taxon>Embryophyta</taxon>
        <taxon>Tracheophyta</taxon>
        <taxon>Spermatophyta</taxon>
        <taxon>Magnoliopsida</taxon>
        <taxon>eudicotyledons</taxon>
        <taxon>Gunneridae</taxon>
        <taxon>Pentapetalae</taxon>
        <taxon>asterids</taxon>
        <taxon>lamiids</taxon>
        <taxon>Solanales</taxon>
        <taxon>Solanaceae</taxon>
        <taxon>Nicotianoideae</taxon>
        <taxon>Nicotianeae</taxon>
        <taxon>Nicotiana</taxon>
    </lineage>
</organism>
<dbReference type="STRING" id="49451.A0A314L2K0"/>
<keyword evidence="4" id="KW-1185">Reference proteome</keyword>
<keyword evidence="1" id="KW-0472">Membrane</keyword>